<dbReference type="EMBL" id="JAERQG010000004">
    <property type="protein sequence ID" value="MBL0766802.1"/>
    <property type="molecule type" value="Genomic_DNA"/>
</dbReference>
<dbReference type="RefSeq" id="WP_201923734.1">
    <property type="nucleotide sequence ID" value="NZ_JAERQG010000004.1"/>
</dbReference>
<dbReference type="AlphaFoldDB" id="A0A937DG45"/>
<name>A0A937DG45_9BACT</name>
<dbReference type="Proteomes" id="UP000642920">
    <property type="component" value="Unassembled WGS sequence"/>
</dbReference>
<organism evidence="1 2">
    <name type="scientific">Marivirga atlantica</name>
    <dbReference type="NCBI Taxonomy" id="1548457"/>
    <lineage>
        <taxon>Bacteria</taxon>
        <taxon>Pseudomonadati</taxon>
        <taxon>Bacteroidota</taxon>
        <taxon>Cytophagia</taxon>
        <taxon>Cytophagales</taxon>
        <taxon>Marivirgaceae</taxon>
        <taxon>Marivirga</taxon>
    </lineage>
</organism>
<evidence type="ECO:0008006" key="3">
    <source>
        <dbReference type="Google" id="ProtNLM"/>
    </source>
</evidence>
<gene>
    <name evidence="1" type="ORF">JKP34_16155</name>
</gene>
<keyword evidence="2" id="KW-1185">Reference proteome</keyword>
<sequence length="325" mass="37072">MKLFEKISDWLSNILLPMSNETIKVVVLCIVTATTFWFFNALNDNYTTRISYPIEFNYPDSAMVVVEELPDNVKINVSGGGWNLLRKTFWFTIDPVVIELEDPANEKFVLGSTLYPTISDQMTEIQLNFIETDTLWVAIDSLKQQKSVLKFDSAAVKLASNFRITSSISLSTDTAIFTGPKRFVDSIPSEIILKTKKDAIDSDFKEDIMLSTFGSSLVRRNPVEVEVRFQVARFINQELMLPFKMINVPTDSFNYKMIDSLATLKFQIREELANQYNLDSFSIVVDYELMSPNDSTVIPILESSPNMLKATDIKLDTLNYNYSKN</sequence>
<reference evidence="1" key="1">
    <citation type="submission" date="2021-01" db="EMBL/GenBank/DDBJ databases">
        <title>Marivirga sp. nov., isolated from intertidal surface sediments.</title>
        <authorList>
            <person name="Zhang M."/>
        </authorList>
    </citation>
    <scope>NUCLEOTIDE SEQUENCE</scope>
    <source>
        <strain evidence="1">SM1354</strain>
    </source>
</reference>
<proteinExistence type="predicted"/>
<accession>A0A937DG45</accession>
<comment type="caution">
    <text evidence="1">The sequence shown here is derived from an EMBL/GenBank/DDBJ whole genome shotgun (WGS) entry which is preliminary data.</text>
</comment>
<evidence type="ECO:0000313" key="1">
    <source>
        <dbReference type="EMBL" id="MBL0766802.1"/>
    </source>
</evidence>
<protein>
    <recommendedName>
        <fullName evidence="3">YbbR-like protein</fullName>
    </recommendedName>
</protein>
<evidence type="ECO:0000313" key="2">
    <source>
        <dbReference type="Proteomes" id="UP000642920"/>
    </source>
</evidence>